<dbReference type="HOGENOM" id="CLU_429508_0_0_5"/>
<evidence type="ECO:0008006" key="3">
    <source>
        <dbReference type="Google" id="ProtNLM"/>
    </source>
</evidence>
<dbReference type="AlphaFoldDB" id="K8PG85"/>
<evidence type="ECO:0000313" key="1">
    <source>
        <dbReference type="EMBL" id="EKS41652.1"/>
    </source>
</evidence>
<dbReference type="EMBL" id="AGWX01000001">
    <property type="protein sequence ID" value="EKS41652.1"/>
    <property type="molecule type" value="Genomic_DNA"/>
</dbReference>
<protein>
    <recommendedName>
        <fullName evidence="3">Type I secretion protein</fullName>
    </recommendedName>
</protein>
<keyword evidence="2" id="KW-1185">Reference proteome</keyword>
<comment type="caution">
    <text evidence="1">The sequence shown here is derived from an EMBL/GenBank/DDBJ whole genome shotgun (WGS) entry which is preliminary data.</text>
</comment>
<dbReference type="PATRIC" id="fig|883078.3.peg.767"/>
<name>K8PG85_9BRAD</name>
<sequence>MVPGGITEVVWHFAGYLKIINDIARDRIDYDQSSFRQIQDDYVAKLPDYNANPDFAGLDGRGLGGPEALPFEDYQASRVHPTKSLSPPPLRPDLDDDGIGGLPRLSWPTAAGGAGGVGYDFHITVQYQPGGEQTLLHVHQVNALSDDDSLLVLPAGCGDAAAALVSIQAEQLTAHTEAILQRMADEANDQIPKEWWIPQNGTGLTDLANSHDDNLVLRAGAPDTHSVEPGYYLNGVLQDPAMTPPDQVPLPPPDPAPDLGHDLGQWALAGGNNSWNASLIVDLSESGRSMIVMGDYFKTNAIFQTNSTMDHDHVDVMGGQGLPIATGGDQATNIADFVQHPGIYADLKATFAGPHWNVDVVDGNYYDVHTLVQMNYLSDNDIIAQSSSDSHYVIQAGGNELGNLAQIFDGSIHYDLIIVTGAYHGMNVIFQNNILLNNDYIKMLADGTDPSQSVVSGKNELSNTATIENYGDNNFDPMNDNLKSLVSAVGDGATTLDPSYGKFVDGSGGVFNVLYVKGDYYDLNAIWQTNVTSDVNVIAQLIGAPSAAAQTLHPDGNEIQSVTSGKDSLSNDAAIVDVGATNTFVNGQVYGDTILVQANLLPEDKGHVLNHDAQALVPELIAFVNDSQEEAPLAQPVLSTPVHEDPIASVTH</sequence>
<dbReference type="Proteomes" id="UP000001096">
    <property type="component" value="Unassembled WGS sequence"/>
</dbReference>
<gene>
    <name evidence="1" type="ORF">HMPREF9695_00744</name>
</gene>
<dbReference type="eggNOG" id="ENOG502ZA9C">
    <property type="taxonomic scope" value="Bacteria"/>
</dbReference>
<dbReference type="RefSeq" id="WP_006019453.1">
    <property type="nucleotide sequence ID" value="NZ_KB375282.1"/>
</dbReference>
<proteinExistence type="predicted"/>
<reference evidence="1 2" key="1">
    <citation type="submission" date="2012-04" db="EMBL/GenBank/DDBJ databases">
        <title>The Genome Sequence of Afipia broomeae ATCC 49717.</title>
        <authorList>
            <consortium name="The Broad Institute Genome Sequencing Platform"/>
            <person name="Earl A."/>
            <person name="Ward D."/>
            <person name="Feldgarden M."/>
            <person name="Gevers D."/>
            <person name="Huys G."/>
            <person name="Walker B."/>
            <person name="Young S.K."/>
            <person name="Zeng Q."/>
            <person name="Gargeya S."/>
            <person name="Fitzgerald M."/>
            <person name="Haas B."/>
            <person name="Abouelleil A."/>
            <person name="Alvarado L."/>
            <person name="Arachchi H.M."/>
            <person name="Berlin A."/>
            <person name="Chapman S.B."/>
            <person name="Goldberg J."/>
            <person name="Griggs A."/>
            <person name="Gujja S."/>
            <person name="Hansen M."/>
            <person name="Howarth C."/>
            <person name="Imamovic A."/>
            <person name="Larimer J."/>
            <person name="McCowen C."/>
            <person name="Montmayeur A."/>
            <person name="Murphy C."/>
            <person name="Neiman D."/>
            <person name="Pearson M."/>
            <person name="Priest M."/>
            <person name="Roberts A."/>
            <person name="Saif S."/>
            <person name="Shea T."/>
            <person name="Sisk P."/>
            <person name="Sykes S."/>
            <person name="Wortman J."/>
            <person name="Nusbaum C."/>
            <person name="Birren B."/>
        </authorList>
    </citation>
    <scope>NUCLEOTIDE SEQUENCE [LARGE SCALE GENOMIC DNA]</scope>
    <source>
        <strain evidence="1 2">ATCC 49717</strain>
    </source>
</reference>
<evidence type="ECO:0000313" key="2">
    <source>
        <dbReference type="Proteomes" id="UP000001096"/>
    </source>
</evidence>
<organism evidence="1 2">
    <name type="scientific">Afipia broomeae ATCC 49717</name>
    <dbReference type="NCBI Taxonomy" id="883078"/>
    <lineage>
        <taxon>Bacteria</taxon>
        <taxon>Pseudomonadati</taxon>
        <taxon>Pseudomonadota</taxon>
        <taxon>Alphaproteobacteria</taxon>
        <taxon>Hyphomicrobiales</taxon>
        <taxon>Nitrobacteraceae</taxon>
        <taxon>Afipia</taxon>
    </lineage>
</organism>
<accession>K8PG85</accession>